<dbReference type="STRING" id="169760.PSTEL_05950"/>
<dbReference type="InterPro" id="IPR011105">
    <property type="entry name" value="Cell_wall_hydrolase_SleB"/>
</dbReference>
<feature type="domain" description="Cell wall hydrolase SleB" evidence="1">
    <location>
        <begin position="213"/>
        <end position="314"/>
    </location>
</feature>
<evidence type="ECO:0000313" key="3">
    <source>
        <dbReference type="Proteomes" id="UP000029507"/>
    </source>
</evidence>
<dbReference type="AlphaFoldDB" id="A0A089LPA4"/>
<sequence length="315" mass="34547">MPVFFRQNRWMMPLFGVILACFSAIIILAPMLGQDRERAKPLGGELRRTLTLTSAASRAEADAGPREEAFRTARSGAISANAPDLVNHLHKSLSPAIKISSAAWKAAPVLHVLDPGRIIRISASESTARGAGAPVRVTGSGQAVKRETVLTKKQGVQPKVKKAVIPKSPPIILYFSRTKLLSRDERSQATRSYTVSNEEVLLLQKIVMAEAEGEPYEGKVAVANVVLNRLRSANFPKSIRDVVYQKHQFSPVANGRLKRVRPNADTVKAVSAALSGKKAVSDDTYYFLSLKLAQDLTVHHSRTFTKKIGNHSFYR</sequence>
<dbReference type="Pfam" id="PF07486">
    <property type="entry name" value="Hydrolase_2"/>
    <property type="match status" value="1"/>
</dbReference>
<evidence type="ECO:0000313" key="2">
    <source>
        <dbReference type="EMBL" id="AIQ62712.1"/>
    </source>
</evidence>
<organism evidence="2 3">
    <name type="scientific">Paenibacillus stellifer</name>
    <dbReference type="NCBI Taxonomy" id="169760"/>
    <lineage>
        <taxon>Bacteria</taxon>
        <taxon>Bacillati</taxon>
        <taxon>Bacillota</taxon>
        <taxon>Bacilli</taxon>
        <taxon>Bacillales</taxon>
        <taxon>Paenibacillaceae</taxon>
        <taxon>Paenibacillus</taxon>
    </lineage>
</organism>
<dbReference type="Gene3D" id="1.10.10.2520">
    <property type="entry name" value="Cell wall hydrolase SleB, domain 1"/>
    <property type="match status" value="1"/>
</dbReference>
<dbReference type="InterPro" id="IPR042047">
    <property type="entry name" value="SleB_dom1"/>
</dbReference>
<dbReference type="Proteomes" id="UP000029507">
    <property type="component" value="Chromosome"/>
</dbReference>
<dbReference type="RefSeq" id="WP_038694074.1">
    <property type="nucleotide sequence ID" value="NZ_CP009286.1"/>
</dbReference>
<proteinExistence type="predicted"/>
<dbReference type="EMBL" id="CP009286">
    <property type="protein sequence ID" value="AIQ62712.1"/>
    <property type="molecule type" value="Genomic_DNA"/>
</dbReference>
<gene>
    <name evidence="2" type="ORF">PSTEL_05950</name>
</gene>
<protein>
    <recommendedName>
        <fullName evidence="1">Cell wall hydrolase SleB domain-containing protein</fullName>
    </recommendedName>
</protein>
<accession>A0A089LPA4</accession>
<evidence type="ECO:0000259" key="1">
    <source>
        <dbReference type="Pfam" id="PF07486"/>
    </source>
</evidence>
<name>A0A089LPA4_9BACL</name>
<reference evidence="2 3" key="1">
    <citation type="submission" date="2014-08" db="EMBL/GenBank/DDBJ databases">
        <title>Comparative genomics of the Paenibacillus odorifer group.</title>
        <authorList>
            <person name="den Bakker H.C."/>
            <person name="Tsai Y.-C."/>
            <person name="Martin N."/>
            <person name="Korlach J."/>
            <person name="Wiedmann M."/>
        </authorList>
    </citation>
    <scope>NUCLEOTIDE SEQUENCE [LARGE SCALE GENOMIC DNA]</scope>
    <source>
        <strain evidence="2 3">DSM 14472</strain>
    </source>
</reference>
<dbReference type="PROSITE" id="PS51257">
    <property type="entry name" value="PROKAR_LIPOPROTEIN"/>
    <property type="match status" value="1"/>
</dbReference>
<keyword evidence="3" id="KW-1185">Reference proteome</keyword>
<dbReference type="HOGENOM" id="CLU_936410_0_0_9"/>
<dbReference type="GO" id="GO:0016787">
    <property type="term" value="F:hydrolase activity"/>
    <property type="evidence" value="ECO:0007669"/>
    <property type="project" value="InterPro"/>
</dbReference>
<dbReference type="KEGG" id="pste:PSTEL_05950"/>